<dbReference type="RefSeq" id="WP_186657716.1">
    <property type="nucleotide sequence ID" value="NZ_JABWQV010000177.1"/>
</dbReference>
<accession>A0ABR6UWD4</accession>
<dbReference type="EMBL" id="JABWQV010000177">
    <property type="protein sequence ID" value="MBC3348965.1"/>
    <property type="molecule type" value="Genomic_DNA"/>
</dbReference>
<evidence type="ECO:0000313" key="1">
    <source>
        <dbReference type="EMBL" id="MBC3348965.1"/>
    </source>
</evidence>
<organism evidence="1 2">
    <name type="scientific">Pseudomonas tehranensis</name>
    <dbReference type="NCBI Taxonomy" id="2745502"/>
    <lineage>
        <taxon>Bacteria</taxon>
        <taxon>Pseudomonadati</taxon>
        <taxon>Pseudomonadota</taxon>
        <taxon>Gammaproteobacteria</taxon>
        <taxon>Pseudomonadales</taxon>
        <taxon>Pseudomonadaceae</taxon>
        <taxon>Pseudomonas</taxon>
    </lineage>
</organism>
<proteinExistence type="predicted"/>
<protein>
    <submittedName>
        <fullName evidence="1">Uncharacterized protein</fullName>
    </submittedName>
</protein>
<name>A0ABR6UWD4_9PSED</name>
<reference evidence="1 2" key="1">
    <citation type="journal article" date="2020" name="Microorganisms">
        <title>Reliable Identification of Environmental Pseudomonas Isolates Using the rpoD Gene.</title>
        <authorList>
            <consortium name="The Broad Institute Genome Sequencing Platform"/>
            <person name="Girard L."/>
            <person name="Lood C."/>
            <person name="Rokni-Zadeh H."/>
            <person name="van Noort V."/>
            <person name="Lavigne R."/>
            <person name="De Mot R."/>
        </authorList>
    </citation>
    <scope>NUCLEOTIDE SEQUENCE [LARGE SCALE GENOMIC DNA]</scope>
    <source>
        <strain evidence="1 2">SWRI196</strain>
    </source>
</reference>
<gene>
    <name evidence="1" type="ORF">HU811_20165</name>
</gene>
<evidence type="ECO:0000313" key="2">
    <source>
        <dbReference type="Proteomes" id="UP000617171"/>
    </source>
</evidence>
<keyword evidence="2" id="KW-1185">Reference proteome</keyword>
<comment type="caution">
    <text evidence="1">The sequence shown here is derived from an EMBL/GenBank/DDBJ whole genome shotgun (WGS) entry which is preliminary data.</text>
</comment>
<sequence>MPGAWDHASGGELGSGFYVIRSFKKTPALYTYGYGIASAVVPPEGVDIWSVYCAQELVDMESFAVPEAQQWQNIPADYCNNYDWLSNASENPAVQIKFNPRAYKHLKIELTQVLTFQQAEDLVFGP</sequence>
<dbReference type="Proteomes" id="UP000617171">
    <property type="component" value="Unassembled WGS sequence"/>
</dbReference>